<dbReference type="AlphaFoldDB" id="A0A4Q2M3Q5"/>
<dbReference type="SUPFAM" id="SSF54593">
    <property type="entry name" value="Glyoxalase/Bleomycin resistance protein/Dihydroxybiphenyl dioxygenase"/>
    <property type="match status" value="1"/>
</dbReference>
<proteinExistence type="inferred from homology"/>
<comment type="caution">
    <text evidence="6">The sequence shown here is derived from an EMBL/GenBank/DDBJ whole genome shotgun (WGS) entry which is preliminary data.</text>
</comment>
<dbReference type="EMBL" id="SDPM01000004">
    <property type="protein sequence ID" value="RXZ86469.1"/>
    <property type="molecule type" value="Genomic_DNA"/>
</dbReference>
<dbReference type="GO" id="GO:0016829">
    <property type="term" value="F:lyase activity"/>
    <property type="evidence" value="ECO:0007669"/>
    <property type="project" value="UniProtKB-KW"/>
</dbReference>
<keyword evidence="5" id="KW-0560">Oxidoreductase</keyword>
<organism evidence="6 7">
    <name type="scientific">Agromyces atrinae</name>
    <dbReference type="NCBI Taxonomy" id="592376"/>
    <lineage>
        <taxon>Bacteria</taxon>
        <taxon>Bacillati</taxon>
        <taxon>Actinomycetota</taxon>
        <taxon>Actinomycetes</taxon>
        <taxon>Micrococcales</taxon>
        <taxon>Microbacteriaceae</taxon>
        <taxon>Agromyces</taxon>
    </lineage>
</organism>
<dbReference type="Gene3D" id="3.10.180.10">
    <property type="entry name" value="2,3-Dihydroxybiphenyl 1,2-Dioxygenase, domain 1"/>
    <property type="match status" value="1"/>
</dbReference>
<accession>A0A4Q2M3Q5</accession>
<dbReference type="Pfam" id="PF19581">
    <property type="entry name" value="Glyoxalase_7"/>
    <property type="match status" value="1"/>
</dbReference>
<dbReference type="PROSITE" id="PS51819">
    <property type="entry name" value="VOC"/>
    <property type="match status" value="1"/>
</dbReference>
<dbReference type="InterPro" id="IPR029068">
    <property type="entry name" value="Glyas_Bleomycin-R_OHBP_Dase"/>
</dbReference>
<gene>
    <name evidence="5" type="ORF">BJ972_000644</name>
    <name evidence="6" type="ORF">ESP50_08665</name>
</gene>
<evidence type="ECO:0000313" key="7">
    <source>
        <dbReference type="Proteomes" id="UP000292686"/>
    </source>
</evidence>
<comment type="similarity">
    <text evidence="1">Belongs to the bleomycin resistance protein family.</text>
</comment>
<keyword evidence="5" id="KW-0223">Dioxygenase</keyword>
<protein>
    <recommendedName>
        <fullName evidence="2">Bleomycin resistance protein</fullName>
    </recommendedName>
</protein>
<dbReference type="RefSeq" id="WP_129174155.1">
    <property type="nucleotide sequence ID" value="NZ_JACCBI010000001.1"/>
</dbReference>
<dbReference type="OrthoDB" id="9798201at2"/>
<evidence type="ECO:0000256" key="1">
    <source>
        <dbReference type="ARBA" id="ARBA00011051"/>
    </source>
</evidence>
<reference evidence="6 7" key="1">
    <citation type="submission" date="2019-01" db="EMBL/GenBank/DDBJ databases">
        <title>Agromyces.</title>
        <authorList>
            <person name="Li J."/>
        </authorList>
    </citation>
    <scope>NUCLEOTIDE SEQUENCE [LARGE SCALE GENOMIC DNA]</scope>
    <source>
        <strain evidence="6 7">DSM 23870</strain>
    </source>
</reference>
<dbReference type="Proteomes" id="UP000292686">
    <property type="component" value="Unassembled WGS sequence"/>
</dbReference>
<dbReference type="InterPro" id="IPR037523">
    <property type="entry name" value="VOC_core"/>
</dbReference>
<dbReference type="GO" id="GO:0051213">
    <property type="term" value="F:dioxygenase activity"/>
    <property type="evidence" value="ECO:0007669"/>
    <property type="project" value="UniProtKB-KW"/>
</dbReference>
<dbReference type="Proteomes" id="UP000581087">
    <property type="component" value="Unassembled WGS sequence"/>
</dbReference>
<dbReference type="EMBL" id="JACCBI010000001">
    <property type="protein sequence ID" value="NYD66125.1"/>
    <property type="molecule type" value="Genomic_DNA"/>
</dbReference>
<keyword evidence="5" id="KW-0456">Lyase</keyword>
<sequence length="123" mass="13331">MTSFAAGSAMPILRVVDAERARSFYVDVLGFTVEFTHRFGARMPVFLGVRLGKTTLGLSEHHGDGTPGSVVWIPLRRLTAYHSFVSKAAGGHLRPGIDADAPVGPTMSIIDPFGNELRFCESR</sequence>
<evidence type="ECO:0000313" key="5">
    <source>
        <dbReference type="EMBL" id="NYD66125.1"/>
    </source>
</evidence>
<evidence type="ECO:0000259" key="4">
    <source>
        <dbReference type="PROSITE" id="PS51819"/>
    </source>
</evidence>
<feature type="domain" description="VOC" evidence="4">
    <location>
        <begin position="5"/>
        <end position="122"/>
    </location>
</feature>
<evidence type="ECO:0000313" key="6">
    <source>
        <dbReference type="EMBL" id="RXZ86469.1"/>
    </source>
</evidence>
<dbReference type="GO" id="GO:0046677">
    <property type="term" value="P:response to antibiotic"/>
    <property type="evidence" value="ECO:0007669"/>
    <property type="project" value="UniProtKB-KW"/>
</dbReference>
<reference evidence="5 8" key="2">
    <citation type="submission" date="2020-07" db="EMBL/GenBank/DDBJ databases">
        <title>Sequencing the genomes of 1000 actinobacteria strains.</title>
        <authorList>
            <person name="Klenk H.-P."/>
        </authorList>
    </citation>
    <scope>NUCLEOTIDE SEQUENCE [LARGE SCALE GENOMIC DNA]</scope>
    <source>
        <strain evidence="5 8">DSM 23870</strain>
    </source>
</reference>
<evidence type="ECO:0000256" key="3">
    <source>
        <dbReference type="ARBA" id="ARBA00023251"/>
    </source>
</evidence>
<evidence type="ECO:0000313" key="8">
    <source>
        <dbReference type="Proteomes" id="UP000581087"/>
    </source>
</evidence>
<name>A0A4Q2M3Q5_9MICO</name>
<keyword evidence="3" id="KW-0046">Antibiotic resistance</keyword>
<keyword evidence="7" id="KW-1185">Reference proteome</keyword>
<dbReference type="InterPro" id="IPR000335">
    <property type="entry name" value="Bleomycin-R"/>
</dbReference>
<evidence type="ECO:0000256" key="2">
    <source>
        <dbReference type="ARBA" id="ARBA00021572"/>
    </source>
</evidence>